<dbReference type="InterPro" id="IPR000086">
    <property type="entry name" value="NUDIX_hydrolase_dom"/>
</dbReference>
<proteinExistence type="inferred from homology"/>
<name>A0A939MPU1_9MICO</name>
<comment type="catalytic activity">
    <reaction evidence="10">
        <text>isopentenyl diphosphate = dimethylallyl diphosphate</text>
        <dbReference type="Rhea" id="RHEA:23284"/>
        <dbReference type="ChEBI" id="CHEBI:57623"/>
        <dbReference type="ChEBI" id="CHEBI:128769"/>
        <dbReference type="EC" id="5.3.3.2"/>
    </reaction>
</comment>
<evidence type="ECO:0000256" key="11">
    <source>
        <dbReference type="PIRSR" id="PIRSR018427-1"/>
    </source>
</evidence>
<keyword evidence="9 10" id="KW-0413">Isomerase</keyword>
<evidence type="ECO:0000313" key="13">
    <source>
        <dbReference type="EMBL" id="MBO1902512.1"/>
    </source>
</evidence>
<comment type="cofactor">
    <cofactor evidence="10">
        <name>Mn(2+)</name>
        <dbReference type="ChEBI" id="CHEBI:29035"/>
    </cofactor>
    <text evidence="10">Binds 1 Mn(2+) ion per subunit.</text>
</comment>
<organism evidence="13 14">
    <name type="scientific">Leucobacter weissii</name>
    <dbReference type="NCBI Taxonomy" id="1983706"/>
    <lineage>
        <taxon>Bacteria</taxon>
        <taxon>Bacillati</taxon>
        <taxon>Actinomycetota</taxon>
        <taxon>Actinomycetes</taxon>
        <taxon>Micrococcales</taxon>
        <taxon>Microbacteriaceae</taxon>
        <taxon>Leucobacter</taxon>
    </lineage>
</organism>
<evidence type="ECO:0000313" key="14">
    <source>
        <dbReference type="Proteomes" id="UP000664382"/>
    </source>
</evidence>
<keyword evidence="4 10" id="KW-0963">Cytoplasm</keyword>
<comment type="function">
    <text evidence="10">Catalyzes the 1,3-allylic rearrangement of the homoallylic substrate isopentenyl (IPP) to its highly electrophilic allylic isomer, dimethylallyl diphosphate (DMAPP).</text>
</comment>
<dbReference type="NCBIfam" id="NF002995">
    <property type="entry name" value="PRK03759.1"/>
    <property type="match status" value="1"/>
</dbReference>
<accession>A0A939MPU1</accession>
<evidence type="ECO:0000256" key="2">
    <source>
        <dbReference type="ARBA" id="ARBA00007579"/>
    </source>
</evidence>
<feature type="active site" evidence="10 11">
    <location>
        <position position="68"/>
    </location>
</feature>
<dbReference type="AlphaFoldDB" id="A0A939MPU1"/>
<feature type="domain" description="Nudix hydrolase" evidence="12">
    <location>
        <begin position="31"/>
        <end position="165"/>
    </location>
</feature>
<dbReference type="HAMAP" id="MF_00202">
    <property type="entry name" value="Idi"/>
    <property type="match status" value="1"/>
</dbReference>
<evidence type="ECO:0000256" key="3">
    <source>
        <dbReference type="ARBA" id="ARBA00012057"/>
    </source>
</evidence>
<dbReference type="CDD" id="cd02885">
    <property type="entry name" value="NUDIX_IPP_Isomerase"/>
    <property type="match status" value="1"/>
</dbReference>
<evidence type="ECO:0000256" key="4">
    <source>
        <dbReference type="ARBA" id="ARBA00022490"/>
    </source>
</evidence>
<dbReference type="InterPro" id="IPR015797">
    <property type="entry name" value="NUDIX_hydrolase-like_dom_sf"/>
</dbReference>
<dbReference type="PROSITE" id="PS51462">
    <property type="entry name" value="NUDIX"/>
    <property type="match status" value="1"/>
</dbReference>
<dbReference type="GO" id="GO:0004452">
    <property type="term" value="F:isopentenyl-diphosphate delta-isomerase activity"/>
    <property type="evidence" value="ECO:0007669"/>
    <property type="project" value="UniProtKB-UniRule"/>
</dbReference>
<dbReference type="EMBL" id="JAGDYM010000013">
    <property type="protein sequence ID" value="MBO1902512.1"/>
    <property type="molecule type" value="Genomic_DNA"/>
</dbReference>
<dbReference type="PANTHER" id="PTHR10885:SF0">
    <property type="entry name" value="ISOPENTENYL-DIPHOSPHATE DELTA-ISOMERASE"/>
    <property type="match status" value="1"/>
</dbReference>
<evidence type="ECO:0000259" key="12">
    <source>
        <dbReference type="PROSITE" id="PS51462"/>
    </source>
</evidence>
<keyword evidence="14" id="KW-1185">Reference proteome</keyword>
<keyword evidence="8 10" id="KW-0414">Isoprene biosynthesis</keyword>
<keyword evidence="6 10" id="KW-0460">Magnesium</keyword>
<evidence type="ECO:0000256" key="7">
    <source>
        <dbReference type="ARBA" id="ARBA00023211"/>
    </source>
</evidence>
<feature type="binding site" evidence="10">
    <location>
        <position position="117"/>
    </location>
    <ligand>
        <name>Mn(2+)</name>
        <dbReference type="ChEBI" id="CHEBI:29035"/>
    </ligand>
</feature>
<feature type="binding site" evidence="10">
    <location>
        <position position="33"/>
    </location>
    <ligand>
        <name>Mn(2+)</name>
        <dbReference type="ChEBI" id="CHEBI:29035"/>
    </ligand>
</feature>
<evidence type="ECO:0000256" key="10">
    <source>
        <dbReference type="HAMAP-Rule" id="MF_00202"/>
    </source>
</evidence>
<gene>
    <name evidence="10 13" type="primary">idi</name>
    <name evidence="13" type="ORF">J4H92_11195</name>
</gene>
<comment type="subcellular location">
    <subcellularLocation>
        <location evidence="10">Cytoplasm</location>
    </subcellularLocation>
</comment>
<feature type="binding site" evidence="10">
    <location>
        <position position="26"/>
    </location>
    <ligand>
        <name>Mn(2+)</name>
        <dbReference type="ChEBI" id="CHEBI:29035"/>
    </ligand>
</feature>
<dbReference type="EC" id="5.3.3.2" evidence="3 10"/>
<dbReference type="SUPFAM" id="SSF55811">
    <property type="entry name" value="Nudix"/>
    <property type="match status" value="1"/>
</dbReference>
<dbReference type="RefSeq" id="WP_208098280.1">
    <property type="nucleotide sequence ID" value="NZ_JAGDYM010000013.1"/>
</dbReference>
<dbReference type="GO" id="GO:0050992">
    <property type="term" value="P:dimethylallyl diphosphate biosynthetic process"/>
    <property type="evidence" value="ECO:0007669"/>
    <property type="project" value="UniProtKB-UniRule"/>
</dbReference>
<dbReference type="InterPro" id="IPR056375">
    <property type="entry name" value="Idi_bact"/>
</dbReference>
<dbReference type="GO" id="GO:0008299">
    <property type="term" value="P:isoprenoid biosynthetic process"/>
    <property type="evidence" value="ECO:0007669"/>
    <property type="project" value="UniProtKB-UniRule"/>
</dbReference>
<comment type="cofactor">
    <cofactor evidence="10">
        <name>Mg(2+)</name>
        <dbReference type="ChEBI" id="CHEBI:18420"/>
    </cofactor>
    <text evidence="10">Binds 1 Mg(2+) ion per subunit. The magnesium ion binds only when substrate is bound.</text>
</comment>
<evidence type="ECO:0000256" key="1">
    <source>
        <dbReference type="ARBA" id="ARBA00004826"/>
    </source>
</evidence>
<dbReference type="FunFam" id="3.90.79.10:FF:000009">
    <property type="entry name" value="Isopentenyl-diphosphate Delta-isomerase"/>
    <property type="match status" value="1"/>
</dbReference>
<dbReference type="Proteomes" id="UP000664382">
    <property type="component" value="Unassembled WGS sequence"/>
</dbReference>
<reference evidence="13" key="1">
    <citation type="submission" date="2021-03" db="EMBL/GenBank/DDBJ databases">
        <title>Leucobacter chromiisoli sp. nov., isolated from chromium-containing soil of chemical plant.</title>
        <authorList>
            <person name="Xu Z."/>
        </authorList>
    </citation>
    <scope>NUCLEOTIDE SEQUENCE</scope>
    <source>
        <strain evidence="13">S27</strain>
    </source>
</reference>
<dbReference type="InterPro" id="IPR011876">
    <property type="entry name" value="IsopentenylPP_isomerase_typ1"/>
</dbReference>
<protein>
    <recommendedName>
        <fullName evidence="3 10">Isopentenyl-diphosphate Delta-isomerase</fullName>
        <shortName evidence="10">IPP isomerase</shortName>
        <ecNumber evidence="3 10">5.3.3.2</ecNumber>
    </recommendedName>
    <alternativeName>
        <fullName evidence="10">IPP:DMAPP isomerase</fullName>
    </alternativeName>
    <alternativeName>
        <fullName evidence="10">Isopentenyl pyrophosphate isomerase</fullName>
    </alternativeName>
</protein>
<comment type="similarity">
    <text evidence="2 10">Belongs to the IPP isomerase type 1 family.</text>
</comment>
<feature type="binding site" evidence="10">
    <location>
        <position position="115"/>
    </location>
    <ligand>
        <name>Mn(2+)</name>
        <dbReference type="ChEBI" id="CHEBI:29035"/>
    </ligand>
</feature>
<evidence type="ECO:0000256" key="9">
    <source>
        <dbReference type="ARBA" id="ARBA00023235"/>
    </source>
</evidence>
<comment type="caution">
    <text evidence="13">The sequence shown here is derived from an EMBL/GenBank/DDBJ whole genome shotgun (WGS) entry which is preliminary data.</text>
</comment>
<dbReference type="GO" id="GO:0005737">
    <property type="term" value="C:cytoplasm"/>
    <property type="evidence" value="ECO:0007669"/>
    <property type="project" value="UniProtKB-SubCell"/>
</dbReference>
<dbReference type="Pfam" id="PF00293">
    <property type="entry name" value="NUDIX"/>
    <property type="match status" value="1"/>
</dbReference>
<evidence type="ECO:0000256" key="5">
    <source>
        <dbReference type="ARBA" id="ARBA00022723"/>
    </source>
</evidence>
<dbReference type="NCBIfam" id="TIGR02150">
    <property type="entry name" value="IPP_isom_1"/>
    <property type="match status" value="1"/>
</dbReference>
<dbReference type="PANTHER" id="PTHR10885">
    <property type="entry name" value="ISOPENTENYL-DIPHOSPHATE DELTA-ISOMERASE"/>
    <property type="match status" value="1"/>
</dbReference>
<feature type="binding site" evidence="10">
    <location>
        <position position="70"/>
    </location>
    <ligand>
        <name>Mn(2+)</name>
        <dbReference type="ChEBI" id="CHEBI:29035"/>
    </ligand>
</feature>
<dbReference type="PIRSF" id="PIRSF018427">
    <property type="entry name" value="Isopntndiph_ism"/>
    <property type="match status" value="1"/>
</dbReference>
<dbReference type="Gene3D" id="3.90.79.10">
    <property type="entry name" value="Nucleoside Triphosphate Pyrophosphohydrolase"/>
    <property type="match status" value="1"/>
</dbReference>
<feature type="active site" evidence="10 11">
    <location>
        <position position="117"/>
    </location>
</feature>
<feature type="binding site" evidence="10">
    <location>
        <position position="88"/>
    </location>
    <ligand>
        <name>Mg(2+)</name>
        <dbReference type="ChEBI" id="CHEBI:18420"/>
    </ligand>
</feature>
<sequence length="182" mass="19746">MSTAELVVLLDETGSPIGSADKATVHTSSTPLHLAFSCHVLNRRGELLVTRRSLTKQSWPGVWTNSLCGHPAPGEPLENAVVRRGEQELGAELVRIRPVLPDFSYRALDASGIVENEICPVFVADLSGDLAPSAAEVAEWNWVAPEDLAAAVRRTPFAFSPWLVLQLPRLLERDAFALEDAA</sequence>
<keyword evidence="5 10" id="KW-0479">Metal-binding</keyword>
<comment type="pathway">
    <text evidence="1 10">Isoprenoid biosynthesis; dimethylallyl diphosphate biosynthesis; dimethylallyl diphosphate from isopentenyl diphosphate: step 1/1.</text>
</comment>
<evidence type="ECO:0000256" key="6">
    <source>
        <dbReference type="ARBA" id="ARBA00022842"/>
    </source>
</evidence>
<evidence type="ECO:0000256" key="8">
    <source>
        <dbReference type="ARBA" id="ARBA00023229"/>
    </source>
</evidence>
<keyword evidence="7 10" id="KW-0464">Manganese</keyword>
<dbReference type="GO" id="GO:0046872">
    <property type="term" value="F:metal ion binding"/>
    <property type="evidence" value="ECO:0007669"/>
    <property type="project" value="UniProtKB-KW"/>
</dbReference>